<feature type="domain" description="PIN" evidence="6">
    <location>
        <begin position="3"/>
        <end position="127"/>
    </location>
</feature>
<evidence type="ECO:0000313" key="8">
    <source>
        <dbReference type="Proteomes" id="UP001243009"/>
    </source>
</evidence>
<dbReference type="InterPro" id="IPR029060">
    <property type="entry name" value="PIN-like_dom_sf"/>
</dbReference>
<reference evidence="7 8" key="1">
    <citation type="submission" date="2023-08" db="EMBL/GenBank/DDBJ databases">
        <title>The draft genome sequence of Paracraurococcus sp. LOR1-02.</title>
        <authorList>
            <person name="Kingkaew E."/>
            <person name="Tanasupawat S."/>
        </authorList>
    </citation>
    <scope>NUCLEOTIDE SEQUENCE [LARGE SCALE GENOMIC DNA]</scope>
    <source>
        <strain evidence="7 8">LOR1-02</strain>
    </source>
</reference>
<organism evidence="7 8">
    <name type="scientific">Paracraurococcus lichenis</name>
    <dbReference type="NCBI Taxonomy" id="3064888"/>
    <lineage>
        <taxon>Bacteria</taxon>
        <taxon>Pseudomonadati</taxon>
        <taxon>Pseudomonadota</taxon>
        <taxon>Alphaproteobacteria</taxon>
        <taxon>Acetobacterales</taxon>
        <taxon>Roseomonadaceae</taxon>
        <taxon>Paracraurococcus</taxon>
    </lineage>
</organism>
<keyword evidence="5" id="KW-0460">Magnesium</keyword>
<dbReference type="Proteomes" id="UP001243009">
    <property type="component" value="Unassembled WGS sequence"/>
</dbReference>
<keyword evidence="3 5" id="KW-0479">Metal-binding</keyword>
<comment type="similarity">
    <text evidence="5">Belongs to the PINc/VapC protein family.</text>
</comment>
<evidence type="ECO:0000259" key="6">
    <source>
        <dbReference type="Pfam" id="PF01850"/>
    </source>
</evidence>
<dbReference type="InterPro" id="IPR022907">
    <property type="entry name" value="VapC_family"/>
</dbReference>
<dbReference type="EC" id="3.1.-.-" evidence="5"/>
<evidence type="ECO:0000256" key="5">
    <source>
        <dbReference type="HAMAP-Rule" id="MF_00265"/>
    </source>
</evidence>
<dbReference type="EMBL" id="JAUTWS010000010">
    <property type="protein sequence ID" value="MDO9709095.1"/>
    <property type="molecule type" value="Genomic_DNA"/>
</dbReference>
<comment type="caution">
    <text evidence="7">The sequence shown here is derived from an EMBL/GenBank/DDBJ whole genome shotgun (WGS) entry which is preliminary data.</text>
</comment>
<evidence type="ECO:0000313" key="7">
    <source>
        <dbReference type="EMBL" id="MDO9709095.1"/>
    </source>
</evidence>
<evidence type="ECO:0000256" key="2">
    <source>
        <dbReference type="ARBA" id="ARBA00022722"/>
    </source>
</evidence>
<dbReference type="CDD" id="cd09874">
    <property type="entry name" value="PIN_MT3492-like"/>
    <property type="match status" value="1"/>
</dbReference>
<comment type="function">
    <text evidence="5">Toxic component of a toxin-antitoxin (TA) system. An RNase.</text>
</comment>
<protein>
    <recommendedName>
        <fullName evidence="5">Ribonuclease VapC</fullName>
        <shortName evidence="5">RNase VapC</shortName>
        <ecNumber evidence="5">3.1.-.-</ecNumber>
    </recommendedName>
    <alternativeName>
        <fullName evidence="5">Toxin VapC</fullName>
    </alternativeName>
</protein>
<name>A0ABT9DZC2_9PROT</name>
<dbReference type="Pfam" id="PF01850">
    <property type="entry name" value="PIN"/>
    <property type="match status" value="1"/>
</dbReference>
<dbReference type="Gene3D" id="3.40.50.1010">
    <property type="entry name" value="5'-nuclease"/>
    <property type="match status" value="1"/>
</dbReference>
<accession>A0ABT9DZC2</accession>
<dbReference type="InterPro" id="IPR002716">
    <property type="entry name" value="PIN_dom"/>
</dbReference>
<keyword evidence="2 5" id="KW-0540">Nuclease</keyword>
<keyword evidence="5" id="KW-0800">Toxin</keyword>
<keyword evidence="1 5" id="KW-1277">Toxin-antitoxin system</keyword>
<keyword evidence="8" id="KW-1185">Reference proteome</keyword>
<dbReference type="SUPFAM" id="SSF88723">
    <property type="entry name" value="PIN domain-like"/>
    <property type="match status" value="1"/>
</dbReference>
<keyword evidence="4 5" id="KW-0378">Hydrolase</keyword>
<feature type="binding site" evidence="5">
    <location>
        <position position="5"/>
    </location>
    <ligand>
        <name>Mg(2+)</name>
        <dbReference type="ChEBI" id="CHEBI:18420"/>
    </ligand>
</feature>
<dbReference type="RefSeq" id="WP_305103963.1">
    <property type="nucleotide sequence ID" value="NZ_JAUTWS010000010.1"/>
</dbReference>
<gene>
    <name evidence="5" type="primary">vapC</name>
    <name evidence="7" type="ORF">Q7A36_12135</name>
</gene>
<dbReference type="HAMAP" id="MF_00265">
    <property type="entry name" value="VapC_Nob1"/>
    <property type="match status" value="1"/>
</dbReference>
<sequence length="144" mass="15276">MTYLDASALVSLFMPDAHTPAIRSHLRRACPAIGIGDFTAAEFAAVTARRVRMRDLTPDQGSRMLAVFDAWVAANAAPLAVDPADIRVAAAFVRRFEFGLRAPDALHLAVCQRLGLPLLTFDARQALAAARLGLALDPAGVAAP</sequence>
<evidence type="ECO:0000256" key="1">
    <source>
        <dbReference type="ARBA" id="ARBA00022649"/>
    </source>
</evidence>
<comment type="cofactor">
    <cofactor evidence="5">
        <name>Mg(2+)</name>
        <dbReference type="ChEBI" id="CHEBI:18420"/>
    </cofactor>
</comment>
<evidence type="ECO:0000256" key="3">
    <source>
        <dbReference type="ARBA" id="ARBA00022723"/>
    </source>
</evidence>
<feature type="binding site" evidence="5">
    <location>
        <position position="104"/>
    </location>
    <ligand>
        <name>Mg(2+)</name>
        <dbReference type="ChEBI" id="CHEBI:18420"/>
    </ligand>
</feature>
<evidence type="ECO:0000256" key="4">
    <source>
        <dbReference type="ARBA" id="ARBA00022801"/>
    </source>
</evidence>
<proteinExistence type="inferred from homology"/>